<feature type="compositionally biased region" description="Low complexity" evidence="1">
    <location>
        <begin position="949"/>
        <end position="964"/>
    </location>
</feature>
<proteinExistence type="predicted"/>
<evidence type="ECO:0000313" key="3">
    <source>
        <dbReference type="EMBL" id="GLK02915.1"/>
    </source>
</evidence>
<keyword evidence="2" id="KW-1133">Transmembrane helix</keyword>
<reference evidence="3" key="1">
    <citation type="journal article" date="2014" name="Int. J. Syst. Evol. Microbiol.">
        <title>Complete genome sequence of Corynebacterium casei LMG S-19264T (=DSM 44701T), isolated from a smear-ripened cheese.</title>
        <authorList>
            <consortium name="US DOE Joint Genome Institute (JGI-PGF)"/>
            <person name="Walter F."/>
            <person name="Albersmeier A."/>
            <person name="Kalinowski J."/>
            <person name="Ruckert C."/>
        </authorList>
    </citation>
    <scope>NUCLEOTIDE SEQUENCE</scope>
    <source>
        <strain evidence="3">VKM Ac-1958</strain>
    </source>
</reference>
<evidence type="ECO:0000256" key="2">
    <source>
        <dbReference type="SAM" id="Phobius"/>
    </source>
</evidence>
<feature type="transmembrane region" description="Helical" evidence="2">
    <location>
        <begin position="711"/>
        <end position="732"/>
    </location>
</feature>
<keyword evidence="2" id="KW-0812">Transmembrane</keyword>
<feature type="transmembrane region" description="Helical" evidence="2">
    <location>
        <begin position="510"/>
        <end position="537"/>
    </location>
</feature>
<feature type="transmembrane region" description="Helical" evidence="2">
    <location>
        <begin position="549"/>
        <end position="569"/>
    </location>
</feature>
<evidence type="ECO:0008006" key="5">
    <source>
        <dbReference type="Google" id="ProtNLM"/>
    </source>
</evidence>
<comment type="caution">
    <text evidence="3">The sequence shown here is derived from an EMBL/GenBank/DDBJ whole genome shotgun (WGS) entry which is preliminary data.</text>
</comment>
<organism evidence="3 4">
    <name type="scientific">Microbacterium keratanolyticum</name>
    <dbReference type="NCBI Taxonomy" id="67574"/>
    <lineage>
        <taxon>Bacteria</taxon>
        <taxon>Bacillati</taxon>
        <taxon>Actinomycetota</taxon>
        <taxon>Actinomycetes</taxon>
        <taxon>Micrococcales</taxon>
        <taxon>Microbacteriaceae</taxon>
        <taxon>Microbacterium</taxon>
    </lineage>
</organism>
<feature type="compositionally biased region" description="Low complexity" evidence="1">
    <location>
        <begin position="1009"/>
        <end position="1021"/>
    </location>
</feature>
<dbReference type="Gene3D" id="3.90.550.10">
    <property type="entry name" value="Spore Coat Polysaccharide Biosynthesis Protein SpsA, Chain A"/>
    <property type="match status" value="1"/>
</dbReference>
<dbReference type="Pfam" id="PF13641">
    <property type="entry name" value="Glyco_tranf_2_3"/>
    <property type="match status" value="1"/>
</dbReference>
<feature type="region of interest" description="Disordered" evidence="1">
    <location>
        <begin position="930"/>
        <end position="1037"/>
    </location>
</feature>
<feature type="transmembrane region" description="Helical" evidence="2">
    <location>
        <begin position="619"/>
        <end position="640"/>
    </location>
</feature>
<feature type="compositionally biased region" description="Acidic residues" evidence="1">
    <location>
        <begin position="1022"/>
        <end position="1037"/>
    </location>
</feature>
<feature type="transmembrane region" description="Helical" evidence="2">
    <location>
        <begin position="647"/>
        <end position="672"/>
    </location>
</feature>
<dbReference type="AlphaFoldDB" id="A0A9W6M9J2"/>
<dbReference type="Proteomes" id="UP001142325">
    <property type="component" value="Unassembled WGS sequence"/>
</dbReference>
<accession>A0A9W6M9J2</accession>
<evidence type="ECO:0000256" key="1">
    <source>
        <dbReference type="SAM" id="MobiDB-lite"/>
    </source>
</evidence>
<feature type="transmembrane region" description="Helical" evidence="2">
    <location>
        <begin position="454"/>
        <end position="474"/>
    </location>
</feature>
<evidence type="ECO:0000313" key="4">
    <source>
        <dbReference type="Proteomes" id="UP001142325"/>
    </source>
</evidence>
<dbReference type="EMBL" id="BSET01000002">
    <property type="protein sequence ID" value="GLK02915.1"/>
    <property type="molecule type" value="Genomic_DNA"/>
</dbReference>
<keyword evidence="4" id="KW-1185">Reference proteome</keyword>
<keyword evidence="2" id="KW-0472">Membrane</keyword>
<dbReference type="InterPro" id="IPR029044">
    <property type="entry name" value="Nucleotide-diphossugar_trans"/>
</dbReference>
<protein>
    <recommendedName>
        <fullName evidence="5">GT2 family glycosyltransferase</fullName>
    </recommendedName>
</protein>
<feature type="transmembrane region" description="Helical" evidence="2">
    <location>
        <begin position="426"/>
        <end position="447"/>
    </location>
</feature>
<dbReference type="SUPFAM" id="SSF53448">
    <property type="entry name" value="Nucleotide-diphospho-sugar transferases"/>
    <property type="match status" value="1"/>
</dbReference>
<reference evidence="3" key="2">
    <citation type="submission" date="2023-01" db="EMBL/GenBank/DDBJ databases">
        <authorList>
            <person name="Sun Q."/>
            <person name="Evtushenko L."/>
        </authorList>
    </citation>
    <scope>NUCLEOTIDE SEQUENCE</scope>
    <source>
        <strain evidence="3">VKM Ac-1958</strain>
    </source>
</reference>
<sequence length="1037" mass="106656">MPARVHAILVTRSSATSLARLLKALDAISRQTYAPDALTIVVCGASDAVRQSASVAAVAEGIVETRANTSFAAAVALALPRVPEGSAVWLLTHDTIPEPTALEGLVGALERSPSAAIAAPKLVSSTDPDELVSFGQTVTRFGRAVDPVAGELDQGQHDGKDDALGADIRGLLIRAEWRRALRPDPGLGGEDEGLDLGIRARLAGARLAPTAKARVAVSPDSALRPGTAAHAFASRRAQLHRRLAYAPAAAVPLHWLSLIPLALWRSILHLIGKRPAAVAPEWGAAAVAMVNGGAVAQSRRGIREIRKASWASIAPLRVSRAEMRQRLDDGHGAEGAHVQELGFFSGGGAWAVLGALVVSVAAFTSLLAWPSIGGGALLPLRQTVGALWRDAAWGLRGGGVEVVGPADPFAGVLAVLGSLWPGAPSYALVLLWVLALPLAVLGGWFAATRLTDRAGLRIFAAIVWALAPTFLTALTEGRPAAVLVHLLLPWLFHAALVGHRSWGASGAASLIALAVIACAPSLAPALFILWIVAIIVALVHRQFRGAVRLLWLLIPTVVVFAPLVIWQLAEGNVWAIFADPGLIVNLPHAAPDAIGRLALAAGFPTPDLAGWSGMFGAEVAAWALWTAAPLAALALVAPVAPRWTSGILALVVAGLGLATAFAAVGILVSFAHSIPVSIWPGSALSLAWIGAVGAALITLDSAITLPTLRATAAVVAALAIAVGAVPAMTAVARDASALTNGPASTLPAYVQAQARGDRDLGTLVLTPQPAGGIALDVVWGASDTLSGQSTMLSTATSPQGTDISVLAVDLISAREFDAPEELAALGVRFVLLARADDGETDAAREQRLGAITALDRRAGFVRVGETSKGVLWRLEAEPSARADLTVTQQATSRVVSGVTLLVLLAALLLAMPTRASRRAARGRSRIVGLGSEVSPASPRVVRSTPTMQEAPAAADEATEAPVDAPQHDAAAPEADTPSEASTPSDPGDDVPGDAAVIDAESAEPRVDSDTAAPDAPDSADVTPDDQPDGDDSKEESR</sequence>
<gene>
    <name evidence="3" type="ORF">GCM10017596_26300</name>
</gene>
<dbReference type="RefSeq" id="WP_204937737.1">
    <property type="nucleotide sequence ID" value="NZ_BAAAUM010000002.1"/>
</dbReference>
<feature type="transmembrane region" description="Helical" evidence="2">
    <location>
        <begin position="678"/>
        <end position="699"/>
    </location>
</feature>
<feature type="transmembrane region" description="Helical" evidence="2">
    <location>
        <begin position="349"/>
        <end position="369"/>
    </location>
</feature>
<name>A0A9W6M9J2_9MICO</name>